<dbReference type="CDD" id="cd00159">
    <property type="entry name" value="RhoGAP"/>
    <property type="match status" value="1"/>
</dbReference>
<organism evidence="3 4">
    <name type="scientific">Reticulomyxa filosa</name>
    <dbReference type="NCBI Taxonomy" id="46433"/>
    <lineage>
        <taxon>Eukaryota</taxon>
        <taxon>Sar</taxon>
        <taxon>Rhizaria</taxon>
        <taxon>Retaria</taxon>
        <taxon>Foraminifera</taxon>
        <taxon>Monothalamids</taxon>
        <taxon>Reticulomyxidae</taxon>
        <taxon>Reticulomyxa</taxon>
    </lineage>
</organism>
<gene>
    <name evidence="3" type="ORF">RFI_01536</name>
</gene>
<name>X6PCX5_RETFI</name>
<dbReference type="InterPro" id="IPR008936">
    <property type="entry name" value="Rho_GTPase_activation_prot"/>
</dbReference>
<keyword evidence="1" id="KW-0343">GTPase activation</keyword>
<feature type="domain" description="Rho-GAP" evidence="2">
    <location>
        <begin position="35"/>
        <end position="187"/>
    </location>
</feature>
<dbReference type="GO" id="GO:0007165">
    <property type="term" value="P:signal transduction"/>
    <property type="evidence" value="ECO:0007669"/>
    <property type="project" value="InterPro"/>
</dbReference>
<protein>
    <recommendedName>
        <fullName evidence="2">Rho-GAP domain-containing protein</fullName>
    </recommendedName>
</protein>
<dbReference type="AlphaFoldDB" id="X6PCX5"/>
<dbReference type="GO" id="GO:0005096">
    <property type="term" value="F:GTPase activator activity"/>
    <property type="evidence" value="ECO:0007669"/>
    <property type="project" value="UniProtKB-KW"/>
</dbReference>
<dbReference type="InterPro" id="IPR044785">
    <property type="entry name" value="RopGAP1-5"/>
</dbReference>
<dbReference type="Pfam" id="PF00620">
    <property type="entry name" value="RhoGAP"/>
    <property type="match status" value="1"/>
</dbReference>
<dbReference type="PROSITE" id="PS50238">
    <property type="entry name" value="RHOGAP"/>
    <property type="match status" value="1"/>
</dbReference>
<keyword evidence="4" id="KW-1185">Reference proteome</keyword>
<dbReference type="InterPro" id="IPR000198">
    <property type="entry name" value="RhoGAP_dom"/>
</dbReference>
<accession>X6PCX5</accession>
<dbReference type="OMA" id="CFLAHNG"/>
<dbReference type="OrthoDB" id="185175at2759"/>
<feature type="non-terminal residue" evidence="3">
    <location>
        <position position="1"/>
    </location>
</feature>
<evidence type="ECO:0000256" key="1">
    <source>
        <dbReference type="ARBA" id="ARBA00022468"/>
    </source>
</evidence>
<dbReference type="EMBL" id="ASPP01001533">
    <property type="protein sequence ID" value="ETO35527.1"/>
    <property type="molecule type" value="Genomic_DNA"/>
</dbReference>
<dbReference type="PANTHER" id="PTHR23177">
    <property type="entry name" value="MKIAA1688 PROTEIN"/>
    <property type="match status" value="1"/>
</dbReference>
<dbReference type="SUPFAM" id="SSF48350">
    <property type="entry name" value="GTPase activation domain, GAP"/>
    <property type="match status" value="1"/>
</dbReference>
<evidence type="ECO:0000259" key="2">
    <source>
        <dbReference type="PROSITE" id="PS50238"/>
    </source>
</evidence>
<dbReference type="PANTHER" id="PTHR23177:SF35">
    <property type="entry name" value="RHO GTPASE-ACTIVATING PROTEIN GACA"/>
    <property type="match status" value="1"/>
</dbReference>
<dbReference type="Proteomes" id="UP000023152">
    <property type="component" value="Unassembled WGS sequence"/>
</dbReference>
<comment type="caution">
    <text evidence="3">The sequence shown here is derived from an EMBL/GenBank/DDBJ whole genome shotgun (WGS) entry which is preliminary data.</text>
</comment>
<evidence type="ECO:0000313" key="3">
    <source>
        <dbReference type="EMBL" id="ETO35527.1"/>
    </source>
</evidence>
<sequence>VTFDEEKGTFAGMPKDWQNAMSKQFGVSPRQLPGVKLPNYTAKIPKVLVTLKERLVTANGYQQTGVFRLQPDARDSNTVKSALDSGTFKPTDLPLDANIYANLIKVWFRELPEPLLHSITFQQLEMASTEQDVAKIIAQLDDPWKSLFLWLCDICVECATYCNVNKMDHKKIQMQGQIIDNTFLFAC</sequence>
<evidence type="ECO:0000313" key="4">
    <source>
        <dbReference type="Proteomes" id="UP000023152"/>
    </source>
</evidence>
<proteinExistence type="predicted"/>
<reference evidence="3 4" key="1">
    <citation type="journal article" date="2013" name="Curr. Biol.">
        <title>The Genome of the Foraminiferan Reticulomyxa filosa.</title>
        <authorList>
            <person name="Glockner G."/>
            <person name="Hulsmann N."/>
            <person name="Schleicher M."/>
            <person name="Noegel A.A."/>
            <person name="Eichinger L."/>
            <person name="Gallinger C."/>
            <person name="Pawlowski J."/>
            <person name="Sierra R."/>
            <person name="Euteneuer U."/>
            <person name="Pillet L."/>
            <person name="Moustafa A."/>
            <person name="Platzer M."/>
            <person name="Groth M."/>
            <person name="Szafranski K."/>
            <person name="Schliwa M."/>
        </authorList>
    </citation>
    <scope>NUCLEOTIDE SEQUENCE [LARGE SCALE GENOMIC DNA]</scope>
</reference>
<dbReference type="Gene3D" id="1.10.555.10">
    <property type="entry name" value="Rho GTPase activation protein"/>
    <property type="match status" value="1"/>
</dbReference>